<sequence>MNEIQMLSERLPGLVDKKMRIWIQDQAEDAEPQAAPMVERPFAKWEISEEGEHVRLYFNPCHFLAIPIASGSVTMKSEAEEVLLTAEDGRGKLLYKVLFSEQ</sequence>
<protein>
    <submittedName>
        <fullName evidence="1">Uncharacterized protein</fullName>
    </submittedName>
</protein>
<keyword evidence="2" id="KW-1185">Reference proteome</keyword>
<name>A0A3M8DIA4_9BACL</name>
<evidence type="ECO:0000313" key="1">
    <source>
        <dbReference type="EMBL" id="RNB86867.1"/>
    </source>
</evidence>
<dbReference type="Proteomes" id="UP000269573">
    <property type="component" value="Unassembled WGS sequence"/>
</dbReference>
<reference evidence="1 2" key="1">
    <citation type="submission" date="2018-10" db="EMBL/GenBank/DDBJ databases">
        <title>Phylogenomics of Brevibacillus.</title>
        <authorList>
            <person name="Dunlap C."/>
        </authorList>
    </citation>
    <scope>NUCLEOTIDE SEQUENCE [LARGE SCALE GENOMIC DNA]</scope>
    <source>
        <strain evidence="1 2">JCM 15774</strain>
    </source>
</reference>
<organism evidence="1 2">
    <name type="scientific">Brevibacillus nitrificans</name>
    <dbReference type="NCBI Taxonomy" id="651560"/>
    <lineage>
        <taxon>Bacteria</taxon>
        <taxon>Bacillati</taxon>
        <taxon>Bacillota</taxon>
        <taxon>Bacilli</taxon>
        <taxon>Bacillales</taxon>
        <taxon>Paenibacillaceae</taxon>
        <taxon>Brevibacillus</taxon>
    </lineage>
</organism>
<accession>A0A3M8DIA4</accession>
<dbReference type="EMBL" id="RHHU01000005">
    <property type="protein sequence ID" value="RNB86867.1"/>
    <property type="molecule type" value="Genomic_DNA"/>
</dbReference>
<proteinExistence type="predicted"/>
<comment type="caution">
    <text evidence="1">The sequence shown here is derived from an EMBL/GenBank/DDBJ whole genome shotgun (WGS) entry which is preliminary data.</text>
</comment>
<gene>
    <name evidence="1" type="ORF">EDM59_11385</name>
</gene>
<dbReference type="AlphaFoldDB" id="A0A3M8DIA4"/>
<evidence type="ECO:0000313" key="2">
    <source>
        <dbReference type="Proteomes" id="UP000269573"/>
    </source>
</evidence>